<dbReference type="Pfam" id="PF18759">
    <property type="entry name" value="Plavaka"/>
    <property type="match status" value="1"/>
</dbReference>
<proteinExistence type="predicted"/>
<evidence type="ECO:0000256" key="1">
    <source>
        <dbReference type="SAM" id="MobiDB-lite"/>
    </source>
</evidence>
<protein>
    <submittedName>
        <fullName evidence="2">Uncharacterized protein</fullName>
    </submittedName>
</protein>
<dbReference type="EMBL" id="JBANRG010000081">
    <property type="protein sequence ID" value="KAK7438087.1"/>
    <property type="molecule type" value="Genomic_DNA"/>
</dbReference>
<organism evidence="2 3">
    <name type="scientific">Marasmiellus scandens</name>
    <dbReference type="NCBI Taxonomy" id="2682957"/>
    <lineage>
        <taxon>Eukaryota</taxon>
        <taxon>Fungi</taxon>
        <taxon>Dikarya</taxon>
        <taxon>Basidiomycota</taxon>
        <taxon>Agaricomycotina</taxon>
        <taxon>Agaricomycetes</taxon>
        <taxon>Agaricomycetidae</taxon>
        <taxon>Agaricales</taxon>
        <taxon>Marasmiineae</taxon>
        <taxon>Omphalotaceae</taxon>
        <taxon>Marasmiellus</taxon>
    </lineage>
</organism>
<feature type="compositionally biased region" description="Acidic residues" evidence="1">
    <location>
        <begin position="480"/>
        <end position="494"/>
    </location>
</feature>
<reference evidence="2 3" key="1">
    <citation type="submission" date="2024-01" db="EMBL/GenBank/DDBJ databases">
        <title>A draft genome for the cacao thread blight pathogen Marasmiellus scandens.</title>
        <authorList>
            <person name="Baruah I.K."/>
            <person name="Leung J."/>
            <person name="Bukari Y."/>
            <person name="Amoako-Attah I."/>
            <person name="Meinhardt L.W."/>
            <person name="Bailey B.A."/>
            <person name="Cohen S.P."/>
        </authorList>
    </citation>
    <scope>NUCLEOTIDE SEQUENCE [LARGE SCALE GENOMIC DNA]</scope>
    <source>
        <strain evidence="2 3">GH-19</strain>
    </source>
</reference>
<dbReference type="InterPro" id="IPR041078">
    <property type="entry name" value="Plavaka"/>
</dbReference>
<dbReference type="Proteomes" id="UP001498398">
    <property type="component" value="Unassembled WGS sequence"/>
</dbReference>
<evidence type="ECO:0000313" key="3">
    <source>
        <dbReference type="Proteomes" id="UP001498398"/>
    </source>
</evidence>
<name>A0ABR1ITA0_9AGAR</name>
<comment type="caution">
    <text evidence="2">The sequence shown here is derived from an EMBL/GenBank/DDBJ whole genome shotgun (WGS) entry which is preliminary data.</text>
</comment>
<evidence type="ECO:0000313" key="2">
    <source>
        <dbReference type="EMBL" id="KAK7438087.1"/>
    </source>
</evidence>
<keyword evidence="3" id="KW-1185">Reference proteome</keyword>
<accession>A0ABR1ITA0</accession>
<gene>
    <name evidence="2" type="ORF">VKT23_018253</name>
</gene>
<sequence length="733" mass="83255">MQEPDFFTSSKFNKVPYRQFNRAGQRIWSNVMSGDWAWRQADEIAKDPNTHGSMFVPFAAGSDKTTVSVATGHQEYHPVYASPCNLTNVTRRTHPFGMVPVAFLVIPKTTKSQRKKPEYQSFVRQMYHACLAELFEPLRAGMTTPEVIRCPDGHYRRVVYGIGPYIADYPEQVWLSGIVSGHCPKCRNPPDNLDRPGGIRRSKATMNIIVSRFPARVAWDDYGYRADVVPFTCSFPRADIHELMSPDLLHQAIKGTFMDHLVEWVTDYIKLVNETAEAEEILKDINRRLNAVPAFPGLRRWPDGRDFSQWTGDDTKALMKVYIAAIAGYVPSSMVKAVSTFLDFCYLARRNAHTSDNLKTLEDLLEQFHHYRKIFIETGVRETISLPRQHALMHYPRGIRLFGSPNGLCTSITESKHIEAVKDTWRRSSRHNALDQMVQSITRTDKLVAMRRRLHRQGMMWGTTTAYEILMRDGELPPENVDENEEENEADEGLDLGPVSGPATTGSVHLAATPARGYPSSIAAVAAHINIPRLSDALRRYLWSFYHPDTDQPGDINDCPVPPSNIKVFHSAVARFYAPSDICGAGGMHQERIRSHPRWRNLHARFDTVFVHTQESAVLGGMTIARVLLFFSFLLEGERQECALVNWFRPVSDEPDEEAGMWTVKPEFDGQGRRTLEVISVDAIARACHLLPVFGRRALPEHYSYEFALTSFPAFYVNKFVSVHLHEFLDPEA</sequence>
<feature type="region of interest" description="Disordered" evidence="1">
    <location>
        <begin position="476"/>
        <end position="499"/>
    </location>
</feature>